<keyword evidence="9" id="KW-0811">Translocation</keyword>
<keyword evidence="5" id="KW-1003">Cell membrane</keyword>
<evidence type="ECO:0000256" key="8">
    <source>
        <dbReference type="ARBA" id="ARBA00022989"/>
    </source>
</evidence>
<keyword evidence="8 11" id="KW-1133">Transmembrane helix</keyword>
<proteinExistence type="inferred from homology"/>
<accession>A0A368KP91</accession>
<comment type="caution">
    <text evidence="12">The sequence shown here is derived from an EMBL/GenBank/DDBJ whole genome shotgun (WGS) entry which is preliminary data.</text>
</comment>
<name>A0A368KP91_9BACT</name>
<dbReference type="GO" id="GO:0005886">
    <property type="term" value="C:plasma membrane"/>
    <property type="evidence" value="ECO:0007669"/>
    <property type="project" value="UniProtKB-SubCell"/>
</dbReference>
<feature type="transmembrane region" description="Helical" evidence="11">
    <location>
        <begin position="20"/>
        <end position="40"/>
    </location>
</feature>
<dbReference type="PANTHER" id="PTHR33909">
    <property type="entry name" value="SEC TRANSLOCON ACCESSORY COMPLEX SUBUNIT YAJC"/>
    <property type="match status" value="1"/>
</dbReference>
<gene>
    <name evidence="12" type="primary">yajC</name>
    <name evidence="12" type="ORF">DTL42_20640</name>
</gene>
<comment type="similarity">
    <text evidence="2">Belongs to the YajC family.</text>
</comment>
<comment type="subcellular location">
    <subcellularLocation>
        <location evidence="1">Cell membrane</location>
        <topology evidence="1">Single-pass membrane protein</topology>
    </subcellularLocation>
</comment>
<dbReference type="PANTHER" id="PTHR33909:SF1">
    <property type="entry name" value="SEC TRANSLOCON ACCESSORY COMPLEX SUBUNIT YAJC"/>
    <property type="match status" value="1"/>
</dbReference>
<keyword evidence="6 11" id="KW-0812">Transmembrane</keyword>
<evidence type="ECO:0000313" key="13">
    <source>
        <dbReference type="Proteomes" id="UP000253562"/>
    </source>
</evidence>
<dbReference type="EMBL" id="QPEX01000044">
    <property type="protein sequence ID" value="RCS42233.1"/>
    <property type="molecule type" value="Genomic_DNA"/>
</dbReference>
<reference evidence="12 13" key="1">
    <citation type="submission" date="2018-07" db="EMBL/GenBank/DDBJ databases">
        <title>Comparative genomes isolates from brazilian mangrove.</title>
        <authorList>
            <person name="De Araujo J.E."/>
            <person name="Taketani R.G."/>
            <person name="Silva M.C.P."/>
            <person name="Lourenco M.V."/>
            <person name="Oliveira V.M."/>
            <person name="Andreote F.D."/>
        </authorList>
    </citation>
    <scope>NUCLEOTIDE SEQUENCE [LARGE SCALE GENOMIC DNA]</scope>
    <source>
        <strain evidence="12 13">HEX PRIS-MGV</strain>
    </source>
</reference>
<keyword evidence="7" id="KW-0653">Protein transport</keyword>
<dbReference type="InterPro" id="IPR003849">
    <property type="entry name" value="Preprotein_translocase_YajC"/>
</dbReference>
<dbReference type="AlphaFoldDB" id="A0A368KP91"/>
<evidence type="ECO:0000256" key="5">
    <source>
        <dbReference type="ARBA" id="ARBA00022475"/>
    </source>
</evidence>
<evidence type="ECO:0000256" key="10">
    <source>
        <dbReference type="ARBA" id="ARBA00023136"/>
    </source>
</evidence>
<sequence>MNHLTAWPVYILAQNGDGFFSNPLNFLPIVVILVLGYFMLIRPEQKKAAEAKQMLEGIKKNDRVETIGGIIATVVSVKKDQQEVVLRLDDRSGTEMRVRMRAIAGVLSKEGKASDNAES</sequence>
<dbReference type="PRINTS" id="PR01853">
    <property type="entry name" value="YAJCTRNLCASE"/>
</dbReference>
<evidence type="ECO:0000256" key="3">
    <source>
        <dbReference type="ARBA" id="ARBA00014962"/>
    </source>
</evidence>
<dbReference type="SMART" id="SM01323">
    <property type="entry name" value="YajC"/>
    <property type="match status" value="1"/>
</dbReference>
<evidence type="ECO:0000256" key="6">
    <source>
        <dbReference type="ARBA" id="ARBA00022692"/>
    </source>
</evidence>
<protein>
    <recommendedName>
        <fullName evidence="3">Sec translocon accessory complex subunit YajC</fullName>
    </recommendedName>
</protein>
<evidence type="ECO:0000256" key="4">
    <source>
        <dbReference type="ARBA" id="ARBA00022448"/>
    </source>
</evidence>
<dbReference type="GO" id="GO:0015031">
    <property type="term" value="P:protein transport"/>
    <property type="evidence" value="ECO:0007669"/>
    <property type="project" value="UniProtKB-KW"/>
</dbReference>
<evidence type="ECO:0000256" key="1">
    <source>
        <dbReference type="ARBA" id="ARBA00004162"/>
    </source>
</evidence>
<dbReference type="NCBIfam" id="TIGR00739">
    <property type="entry name" value="yajC"/>
    <property type="match status" value="1"/>
</dbReference>
<evidence type="ECO:0000256" key="7">
    <source>
        <dbReference type="ARBA" id="ARBA00022927"/>
    </source>
</evidence>
<evidence type="ECO:0000256" key="2">
    <source>
        <dbReference type="ARBA" id="ARBA00006742"/>
    </source>
</evidence>
<evidence type="ECO:0000313" key="12">
    <source>
        <dbReference type="EMBL" id="RCS42233.1"/>
    </source>
</evidence>
<keyword evidence="4" id="KW-0813">Transport</keyword>
<dbReference type="Pfam" id="PF02699">
    <property type="entry name" value="YajC"/>
    <property type="match status" value="1"/>
</dbReference>
<dbReference type="RefSeq" id="WP_114371728.1">
    <property type="nucleotide sequence ID" value="NZ_QPEX01000044.1"/>
</dbReference>
<dbReference type="Proteomes" id="UP000253562">
    <property type="component" value="Unassembled WGS sequence"/>
</dbReference>
<evidence type="ECO:0000256" key="9">
    <source>
        <dbReference type="ARBA" id="ARBA00023010"/>
    </source>
</evidence>
<evidence type="ECO:0000256" key="11">
    <source>
        <dbReference type="SAM" id="Phobius"/>
    </source>
</evidence>
<keyword evidence="10 11" id="KW-0472">Membrane</keyword>
<dbReference type="OrthoDB" id="9800132at2"/>
<organism evidence="12 13">
    <name type="scientific">Bremerella cremea</name>
    <dbReference type="NCBI Taxonomy" id="1031537"/>
    <lineage>
        <taxon>Bacteria</taxon>
        <taxon>Pseudomonadati</taxon>
        <taxon>Planctomycetota</taxon>
        <taxon>Planctomycetia</taxon>
        <taxon>Pirellulales</taxon>
        <taxon>Pirellulaceae</taxon>
        <taxon>Bremerella</taxon>
    </lineage>
</organism>